<dbReference type="Pfam" id="PF13231">
    <property type="entry name" value="PMT_2"/>
    <property type="match status" value="1"/>
</dbReference>
<feature type="transmembrane region" description="Helical" evidence="8">
    <location>
        <begin position="336"/>
        <end position="353"/>
    </location>
</feature>
<name>A0A2M7CJ14_9BACT</name>
<evidence type="ECO:0000313" key="11">
    <source>
        <dbReference type="Proteomes" id="UP000229966"/>
    </source>
</evidence>
<dbReference type="GO" id="GO:0009103">
    <property type="term" value="P:lipopolysaccharide biosynthetic process"/>
    <property type="evidence" value="ECO:0007669"/>
    <property type="project" value="UniProtKB-ARBA"/>
</dbReference>
<feature type="transmembrane region" description="Helical" evidence="8">
    <location>
        <begin position="114"/>
        <end position="132"/>
    </location>
</feature>
<dbReference type="AlphaFoldDB" id="A0A2M7CJ14"/>
<evidence type="ECO:0000313" key="10">
    <source>
        <dbReference type="EMBL" id="PIV25600.1"/>
    </source>
</evidence>
<dbReference type="EMBL" id="PEUM01000021">
    <property type="protein sequence ID" value="PIV25600.1"/>
    <property type="molecule type" value="Genomic_DNA"/>
</dbReference>
<feature type="transmembrane region" description="Helical" evidence="8">
    <location>
        <begin position="365"/>
        <end position="387"/>
    </location>
</feature>
<dbReference type="InterPro" id="IPR050297">
    <property type="entry name" value="LipidA_mod_glycosyltrf_83"/>
</dbReference>
<sequence length="675" mass="78822">MTKILFYSKVIKKLFLTKNFDYIILSLFFVIIVFSNIVWLKIDTQPPHWDAARHFWTSLHYKQIVFDGEREQSKYLLKELSKRYYYYPPFFYLTTLPIYFIAKSADAVTLSANIFYIFILIFSTYGIGKIIWNRKTGILASAFISVSPMILSFFREYQLDMPLTAMVALSFYLLLKSQQFSRLKYSILLGFSLAGGMLTKWTFPIFIIGPIIFIIGAVIIQALKQKNKIKYLLLRIGNACICFLVLSILSFPWYWYNRHQLKIDFTNNGSITVNKGAYLTHMINSHTYLALFVFITIGVIITFTLKNNFKKNTILLFSIATIFALMQKYIKNTDARYMLPWLVYGSILASFWLTNISNKLFKNFITSIFIIIMVVNFFLVSFGLNFLPQSLPIRIGQNKYTLFHQGGYTSGRPVTENWQIENILSDIAQDSKNQNIPQPIKLTSQIDDHIRFNNWGLIYYSLLHNTLGISYDDFNKIYWSDYIITRFDNADSEKKFILEKEREQKDIGFELFLVNEYPLPNQTKAQLYRINILNDRFSFVPEIDNLEKVGCNCQIIYDDSKIITGNNNDIILFGPYIPLKSGNYQLSLWAKTTKGSSIPANQDIGNIKVYNYEKNIEYGNSTIFNTNFDLEDRWTKFIVNFNITNTDRHDKLEFVLISSMPNTLKILKYEISPKE</sequence>
<feature type="transmembrane region" description="Helical" evidence="8">
    <location>
        <begin position="20"/>
        <end position="40"/>
    </location>
</feature>
<dbReference type="PANTHER" id="PTHR33908:SF11">
    <property type="entry name" value="MEMBRANE PROTEIN"/>
    <property type="match status" value="1"/>
</dbReference>
<evidence type="ECO:0000259" key="9">
    <source>
        <dbReference type="Pfam" id="PF13231"/>
    </source>
</evidence>
<keyword evidence="3" id="KW-0328">Glycosyltransferase</keyword>
<dbReference type="PANTHER" id="PTHR33908">
    <property type="entry name" value="MANNOSYLTRANSFERASE YKCB-RELATED"/>
    <property type="match status" value="1"/>
</dbReference>
<evidence type="ECO:0000256" key="4">
    <source>
        <dbReference type="ARBA" id="ARBA00022679"/>
    </source>
</evidence>
<comment type="subcellular location">
    <subcellularLocation>
        <location evidence="1">Cell membrane</location>
        <topology evidence="1">Multi-pass membrane protein</topology>
    </subcellularLocation>
</comment>
<keyword evidence="4" id="KW-0808">Transferase</keyword>
<feature type="transmembrane region" description="Helical" evidence="8">
    <location>
        <begin position="84"/>
        <end position="102"/>
    </location>
</feature>
<dbReference type="InterPro" id="IPR038731">
    <property type="entry name" value="RgtA/B/C-like"/>
</dbReference>
<feature type="transmembrane region" description="Helical" evidence="8">
    <location>
        <begin position="312"/>
        <end position="330"/>
    </location>
</feature>
<feature type="domain" description="Glycosyltransferase RgtA/B/C/D-like" evidence="9">
    <location>
        <begin position="90"/>
        <end position="237"/>
    </location>
</feature>
<evidence type="ECO:0000256" key="3">
    <source>
        <dbReference type="ARBA" id="ARBA00022676"/>
    </source>
</evidence>
<accession>A0A2M7CJ14</accession>
<gene>
    <name evidence="10" type="ORF">COS38_00775</name>
</gene>
<evidence type="ECO:0000256" key="1">
    <source>
        <dbReference type="ARBA" id="ARBA00004651"/>
    </source>
</evidence>
<evidence type="ECO:0000256" key="7">
    <source>
        <dbReference type="ARBA" id="ARBA00023136"/>
    </source>
</evidence>
<proteinExistence type="predicted"/>
<comment type="caution">
    <text evidence="10">The sequence shown here is derived from an EMBL/GenBank/DDBJ whole genome shotgun (WGS) entry which is preliminary data.</text>
</comment>
<dbReference type="Gene3D" id="2.60.120.260">
    <property type="entry name" value="Galactose-binding domain-like"/>
    <property type="match status" value="1"/>
</dbReference>
<evidence type="ECO:0000256" key="8">
    <source>
        <dbReference type="SAM" id="Phobius"/>
    </source>
</evidence>
<organism evidence="10 11">
    <name type="scientific">Candidatus Berkelbacteria bacterium CG03_land_8_20_14_0_80_40_36</name>
    <dbReference type="NCBI Taxonomy" id="1974509"/>
    <lineage>
        <taxon>Bacteria</taxon>
        <taxon>Candidatus Berkelbacteria</taxon>
    </lineage>
</organism>
<dbReference type="GO" id="GO:0016763">
    <property type="term" value="F:pentosyltransferase activity"/>
    <property type="evidence" value="ECO:0007669"/>
    <property type="project" value="TreeGrafter"/>
</dbReference>
<keyword evidence="7 8" id="KW-0472">Membrane</keyword>
<feature type="transmembrane region" description="Helical" evidence="8">
    <location>
        <begin position="288"/>
        <end position="305"/>
    </location>
</feature>
<keyword evidence="5 8" id="KW-0812">Transmembrane</keyword>
<keyword evidence="6 8" id="KW-1133">Transmembrane helix</keyword>
<dbReference type="GO" id="GO:0005886">
    <property type="term" value="C:plasma membrane"/>
    <property type="evidence" value="ECO:0007669"/>
    <property type="project" value="UniProtKB-SubCell"/>
</dbReference>
<feature type="transmembrane region" description="Helical" evidence="8">
    <location>
        <begin position="232"/>
        <end position="255"/>
    </location>
</feature>
<feature type="transmembrane region" description="Helical" evidence="8">
    <location>
        <begin position="201"/>
        <end position="220"/>
    </location>
</feature>
<feature type="transmembrane region" description="Helical" evidence="8">
    <location>
        <begin position="138"/>
        <end position="154"/>
    </location>
</feature>
<evidence type="ECO:0000256" key="5">
    <source>
        <dbReference type="ARBA" id="ARBA00022692"/>
    </source>
</evidence>
<evidence type="ECO:0000256" key="6">
    <source>
        <dbReference type="ARBA" id="ARBA00022989"/>
    </source>
</evidence>
<protein>
    <recommendedName>
        <fullName evidence="9">Glycosyltransferase RgtA/B/C/D-like domain-containing protein</fullName>
    </recommendedName>
</protein>
<keyword evidence="2" id="KW-1003">Cell membrane</keyword>
<dbReference type="Proteomes" id="UP000229966">
    <property type="component" value="Unassembled WGS sequence"/>
</dbReference>
<reference evidence="11" key="1">
    <citation type="submission" date="2017-09" db="EMBL/GenBank/DDBJ databases">
        <title>Depth-based differentiation of microbial function through sediment-hosted aquifers and enrichment of novel symbionts in the deep terrestrial subsurface.</title>
        <authorList>
            <person name="Probst A.J."/>
            <person name="Ladd B."/>
            <person name="Jarett J.K."/>
            <person name="Geller-Mcgrath D.E."/>
            <person name="Sieber C.M.K."/>
            <person name="Emerson J.B."/>
            <person name="Anantharaman K."/>
            <person name="Thomas B.C."/>
            <person name="Malmstrom R."/>
            <person name="Stieglmeier M."/>
            <person name="Klingl A."/>
            <person name="Woyke T."/>
            <person name="Ryan C.M."/>
            <person name="Banfield J.F."/>
        </authorList>
    </citation>
    <scope>NUCLEOTIDE SEQUENCE [LARGE SCALE GENOMIC DNA]</scope>
</reference>
<evidence type="ECO:0000256" key="2">
    <source>
        <dbReference type="ARBA" id="ARBA00022475"/>
    </source>
</evidence>